<sequence length="401" mass="45785">MQEHLELRYFVFIKLIMVMAVTVYAAVFTGNREGGISYQALLVAAFLFVSVVWLEFKEEKREDLKSNTAKALLAVGNSAVPLTAEVISICILVWGLEKAYIYLLPMVLLDIIIIFRWKPFYYPAAYLGIFLTDGKAAYFVVASFILALYFQHYIIVKREQVKTEMNSQKEEVLKRDLRRSETEYRKEVDRNRLYFENKVLEERAWLAQALHDKLGHSINGSVYQLEAVKVIMEKDREGSREMLQAVIDSLRSSMDEIRGLLRQERPGKKQLASIQLNSLCEDCRKKYGIEADFSLTGEGEDISGKYWEIILDNCFEAVSNALKYSFCTKISIEIFVMNRMVRCTVSDNGRGCAQIKEGMGLDGMRRRVREAKGFISFAGDNGFVINMLLPIEGAQKGGEHG</sequence>
<keyword evidence="8" id="KW-0902">Two-component regulatory system</keyword>
<feature type="transmembrane region" description="Helical" evidence="9">
    <location>
        <begin position="100"/>
        <end position="117"/>
    </location>
</feature>
<keyword evidence="12" id="KW-1185">Reference proteome</keyword>
<evidence type="ECO:0000256" key="5">
    <source>
        <dbReference type="ARBA" id="ARBA00022741"/>
    </source>
</evidence>
<keyword evidence="9" id="KW-0472">Membrane</keyword>
<dbReference type="Pfam" id="PF07730">
    <property type="entry name" value="HisKA_3"/>
    <property type="match status" value="1"/>
</dbReference>
<feature type="transmembrane region" description="Helical" evidence="9">
    <location>
        <begin position="68"/>
        <end position="94"/>
    </location>
</feature>
<feature type="transmembrane region" description="Helical" evidence="9">
    <location>
        <begin position="124"/>
        <end position="150"/>
    </location>
</feature>
<dbReference type="PANTHER" id="PTHR24421">
    <property type="entry name" value="NITRATE/NITRITE SENSOR PROTEIN NARX-RELATED"/>
    <property type="match status" value="1"/>
</dbReference>
<evidence type="ECO:0000313" key="11">
    <source>
        <dbReference type="EMBL" id="SHK09374.1"/>
    </source>
</evidence>
<evidence type="ECO:0000259" key="10">
    <source>
        <dbReference type="Pfam" id="PF07730"/>
    </source>
</evidence>
<dbReference type="Gene3D" id="1.20.5.1930">
    <property type="match status" value="1"/>
</dbReference>
<accession>A0A1M6PN46</accession>
<dbReference type="SUPFAM" id="SSF55874">
    <property type="entry name" value="ATPase domain of HSP90 chaperone/DNA topoisomerase II/histidine kinase"/>
    <property type="match status" value="1"/>
</dbReference>
<evidence type="ECO:0000256" key="2">
    <source>
        <dbReference type="ARBA" id="ARBA00012438"/>
    </source>
</evidence>
<organism evidence="11 12">
    <name type="scientific">Anaerocolumna jejuensis DSM 15929</name>
    <dbReference type="NCBI Taxonomy" id="1121322"/>
    <lineage>
        <taxon>Bacteria</taxon>
        <taxon>Bacillati</taxon>
        <taxon>Bacillota</taxon>
        <taxon>Clostridia</taxon>
        <taxon>Lachnospirales</taxon>
        <taxon>Lachnospiraceae</taxon>
        <taxon>Anaerocolumna</taxon>
    </lineage>
</organism>
<evidence type="ECO:0000256" key="6">
    <source>
        <dbReference type="ARBA" id="ARBA00022777"/>
    </source>
</evidence>
<dbReference type="GO" id="GO:0046983">
    <property type="term" value="F:protein dimerization activity"/>
    <property type="evidence" value="ECO:0007669"/>
    <property type="project" value="InterPro"/>
</dbReference>
<dbReference type="InterPro" id="IPR011712">
    <property type="entry name" value="Sig_transdc_His_kin_sub3_dim/P"/>
</dbReference>
<dbReference type="Gene3D" id="3.30.565.10">
    <property type="entry name" value="Histidine kinase-like ATPase, C-terminal domain"/>
    <property type="match status" value="1"/>
</dbReference>
<comment type="catalytic activity">
    <reaction evidence="1">
        <text>ATP + protein L-histidine = ADP + protein N-phospho-L-histidine.</text>
        <dbReference type="EC" id="2.7.13.3"/>
    </reaction>
</comment>
<evidence type="ECO:0000256" key="7">
    <source>
        <dbReference type="ARBA" id="ARBA00022840"/>
    </source>
</evidence>
<dbReference type="AlphaFoldDB" id="A0A1M6PN46"/>
<proteinExistence type="predicted"/>
<evidence type="ECO:0000256" key="1">
    <source>
        <dbReference type="ARBA" id="ARBA00000085"/>
    </source>
</evidence>
<feature type="domain" description="Signal transduction histidine kinase subgroup 3 dimerisation and phosphoacceptor" evidence="10">
    <location>
        <begin position="202"/>
        <end position="267"/>
    </location>
</feature>
<evidence type="ECO:0000313" key="12">
    <source>
        <dbReference type="Proteomes" id="UP000184386"/>
    </source>
</evidence>
<dbReference type="EC" id="2.7.13.3" evidence="2"/>
<dbReference type="EMBL" id="FRAC01000009">
    <property type="protein sequence ID" value="SHK09374.1"/>
    <property type="molecule type" value="Genomic_DNA"/>
</dbReference>
<dbReference type="GO" id="GO:0000155">
    <property type="term" value="F:phosphorelay sensor kinase activity"/>
    <property type="evidence" value="ECO:0007669"/>
    <property type="project" value="InterPro"/>
</dbReference>
<name>A0A1M6PN46_9FIRM</name>
<dbReference type="GO" id="GO:0005524">
    <property type="term" value="F:ATP binding"/>
    <property type="evidence" value="ECO:0007669"/>
    <property type="project" value="UniProtKB-KW"/>
</dbReference>
<keyword evidence="7" id="KW-0067">ATP-binding</keyword>
<protein>
    <recommendedName>
        <fullName evidence="2">histidine kinase</fullName>
        <ecNumber evidence="2">2.7.13.3</ecNumber>
    </recommendedName>
</protein>
<dbReference type="InterPro" id="IPR050482">
    <property type="entry name" value="Sensor_HK_TwoCompSys"/>
</dbReference>
<evidence type="ECO:0000256" key="8">
    <source>
        <dbReference type="ARBA" id="ARBA00023012"/>
    </source>
</evidence>
<dbReference type="Proteomes" id="UP000184386">
    <property type="component" value="Unassembled WGS sequence"/>
</dbReference>
<keyword evidence="6 11" id="KW-0418">Kinase</keyword>
<keyword evidence="9" id="KW-1133">Transmembrane helix</keyword>
<feature type="transmembrane region" description="Helical" evidence="9">
    <location>
        <begin position="7"/>
        <end position="30"/>
    </location>
</feature>
<dbReference type="STRING" id="1121322.SAMN02745136_01665"/>
<keyword evidence="5" id="KW-0547">Nucleotide-binding</keyword>
<dbReference type="InterPro" id="IPR036890">
    <property type="entry name" value="HATPase_C_sf"/>
</dbReference>
<dbReference type="PANTHER" id="PTHR24421:SF10">
    <property type="entry name" value="NITRATE_NITRITE SENSOR PROTEIN NARQ"/>
    <property type="match status" value="1"/>
</dbReference>
<gene>
    <name evidence="11" type="ORF">SAMN02745136_01665</name>
</gene>
<evidence type="ECO:0000256" key="3">
    <source>
        <dbReference type="ARBA" id="ARBA00022553"/>
    </source>
</evidence>
<keyword evidence="3" id="KW-0597">Phosphoprotein</keyword>
<reference evidence="11 12" key="1">
    <citation type="submission" date="2016-11" db="EMBL/GenBank/DDBJ databases">
        <authorList>
            <person name="Jaros S."/>
            <person name="Januszkiewicz K."/>
            <person name="Wedrychowicz H."/>
        </authorList>
    </citation>
    <scope>NUCLEOTIDE SEQUENCE [LARGE SCALE GENOMIC DNA]</scope>
    <source>
        <strain evidence="11 12">DSM 15929</strain>
    </source>
</reference>
<evidence type="ECO:0000256" key="9">
    <source>
        <dbReference type="SAM" id="Phobius"/>
    </source>
</evidence>
<evidence type="ECO:0000256" key="4">
    <source>
        <dbReference type="ARBA" id="ARBA00022679"/>
    </source>
</evidence>
<feature type="transmembrane region" description="Helical" evidence="9">
    <location>
        <begin position="36"/>
        <end position="56"/>
    </location>
</feature>
<keyword evidence="4" id="KW-0808">Transferase</keyword>
<keyword evidence="9" id="KW-0812">Transmembrane</keyword>
<dbReference type="GO" id="GO:0016020">
    <property type="term" value="C:membrane"/>
    <property type="evidence" value="ECO:0007669"/>
    <property type="project" value="InterPro"/>
</dbReference>